<dbReference type="PANTHER" id="PTHR44591">
    <property type="entry name" value="STRESS RESPONSE REGULATOR PROTEIN 1"/>
    <property type="match status" value="1"/>
</dbReference>
<dbReference type="EMBL" id="DQZW01000193">
    <property type="protein sequence ID" value="HDL90060.1"/>
    <property type="molecule type" value="Genomic_DNA"/>
</dbReference>
<sequence>MQEPYVMLVDDEEAFVEAMTKRLSKRDLKIISALSGEEALEKLDNHRDVDVVILDVKMPGMDGIETLREIKARFPLIEVIMLTGHATVENAVEGMKKGAFDYLMKPCDIDELLKKVKEATEKKRSHEEKIREAAIRNALSFVE</sequence>
<keyword evidence="4" id="KW-0804">Transcription</keyword>
<dbReference type="Gene3D" id="3.40.50.2300">
    <property type="match status" value="1"/>
</dbReference>
<keyword evidence="1 5" id="KW-0597">Phosphoprotein</keyword>
<organism evidence="8">
    <name type="scientific">Thermodesulforhabdus norvegica</name>
    <dbReference type="NCBI Taxonomy" id="39841"/>
    <lineage>
        <taxon>Bacteria</taxon>
        <taxon>Pseudomonadati</taxon>
        <taxon>Thermodesulfobacteriota</taxon>
        <taxon>Syntrophobacteria</taxon>
        <taxon>Syntrophobacterales</taxon>
        <taxon>Thermodesulforhabdaceae</taxon>
        <taxon>Thermodesulforhabdus</taxon>
    </lineage>
</organism>
<evidence type="ECO:0000256" key="2">
    <source>
        <dbReference type="ARBA" id="ARBA00023012"/>
    </source>
</evidence>
<evidence type="ECO:0000256" key="5">
    <source>
        <dbReference type="PROSITE-ProRule" id="PRU00169"/>
    </source>
</evidence>
<dbReference type="PANTHER" id="PTHR44591:SF14">
    <property type="entry name" value="PROTEIN PILG"/>
    <property type="match status" value="1"/>
</dbReference>
<reference evidence="8" key="1">
    <citation type="journal article" date="2020" name="mSystems">
        <title>Genome- and Community-Level Interaction Insights into Carbon Utilization and Element Cycling Functions of Hydrothermarchaeota in Hydrothermal Sediment.</title>
        <authorList>
            <person name="Zhou Z."/>
            <person name="Liu Y."/>
            <person name="Xu W."/>
            <person name="Pan J."/>
            <person name="Luo Z.H."/>
            <person name="Li M."/>
        </authorList>
    </citation>
    <scope>NUCLEOTIDE SEQUENCE [LARGE SCALE GENOMIC DNA]</scope>
    <source>
        <strain evidence="8">HyVt-19</strain>
    </source>
</reference>
<keyword evidence="3" id="KW-0805">Transcription regulation</keyword>
<dbReference type="PROSITE" id="PS50110">
    <property type="entry name" value="RESPONSE_REGULATORY"/>
    <property type="match status" value="1"/>
</dbReference>
<dbReference type="FunFam" id="3.40.50.2300:FF:000018">
    <property type="entry name" value="DNA-binding transcriptional regulator NtrC"/>
    <property type="match status" value="1"/>
</dbReference>
<dbReference type="InterPro" id="IPR011006">
    <property type="entry name" value="CheY-like_superfamily"/>
</dbReference>
<evidence type="ECO:0000256" key="6">
    <source>
        <dbReference type="SAM" id="Coils"/>
    </source>
</evidence>
<keyword evidence="2" id="KW-0902">Two-component regulatory system</keyword>
<feature type="modified residue" description="4-aspartylphosphate" evidence="5">
    <location>
        <position position="55"/>
    </location>
</feature>
<feature type="coiled-coil region" evidence="6">
    <location>
        <begin position="109"/>
        <end position="136"/>
    </location>
</feature>
<proteinExistence type="predicted"/>
<protein>
    <submittedName>
        <fullName evidence="8">Response regulator</fullName>
    </submittedName>
</protein>
<dbReference type="SUPFAM" id="SSF52172">
    <property type="entry name" value="CheY-like"/>
    <property type="match status" value="1"/>
</dbReference>
<feature type="domain" description="Response regulatory" evidence="7">
    <location>
        <begin position="5"/>
        <end position="120"/>
    </location>
</feature>
<evidence type="ECO:0000259" key="7">
    <source>
        <dbReference type="PROSITE" id="PS50110"/>
    </source>
</evidence>
<gene>
    <name evidence="8" type="ORF">ENG14_04065</name>
</gene>
<dbReference type="AlphaFoldDB" id="A0A7C1B0M6"/>
<evidence type="ECO:0000256" key="4">
    <source>
        <dbReference type="ARBA" id="ARBA00023163"/>
    </source>
</evidence>
<dbReference type="Proteomes" id="UP000886355">
    <property type="component" value="Unassembled WGS sequence"/>
</dbReference>
<evidence type="ECO:0000256" key="1">
    <source>
        <dbReference type="ARBA" id="ARBA00022553"/>
    </source>
</evidence>
<evidence type="ECO:0000313" key="8">
    <source>
        <dbReference type="EMBL" id="HDL90060.1"/>
    </source>
</evidence>
<name>A0A7C1B0M6_9BACT</name>
<dbReference type="GO" id="GO:0000160">
    <property type="term" value="P:phosphorelay signal transduction system"/>
    <property type="evidence" value="ECO:0007669"/>
    <property type="project" value="UniProtKB-KW"/>
</dbReference>
<evidence type="ECO:0000256" key="3">
    <source>
        <dbReference type="ARBA" id="ARBA00023015"/>
    </source>
</evidence>
<keyword evidence="6" id="KW-0175">Coiled coil</keyword>
<dbReference type="InterPro" id="IPR050595">
    <property type="entry name" value="Bact_response_regulator"/>
</dbReference>
<dbReference type="Pfam" id="PF00072">
    <property type="entry name" value="Response_reg"/>
    <property type="match status" value="1"/>
</dbReference>
<dbReference type="InterPro" id="IPR001789">
    <property type="entry name" value="Sig_transdc_resp-reg_receiver"/>
</dbReference>
<dbReference type="SMART" id="SM00448">
    <property type="entry name" value="REC"/>
    <property type="match status" value="1"/>
</dbReference>
<comment type="caution">
    <text evidence="8">The sequence shown here is derived from an EMBL/GenBank/DDBJ whole genome shotgun (WGS) entry which is preliminary data.</text>
</comment>
<accession>A0A7C1B0M6</accession>